<feature type="compositionally biased region" description="Acidic residues" evidence="1">
    <location>
        <begin position="433"/>
        <end position="461"/>
    </location>
</feature>
<evidence type="ECO:0008006" key="4">
    <source>
        <dbReference type="Google" id="ProtNLM"/>
    </source>
</evidence>
<dbReference type="EMBL" id="NAJO01000013">
    <property type="protein sequence ID" value="OQO08099.1"/>
    <property type="molecule type" value="Genomic_DNA"/>
</dbReference>
<comment type="caution">
    <text evidence="2">The sequence shown here is derived from an EMBL/GenBank/DDBJ whole genome shotgun (WGS) entry which is preliminary data.</text>
</comment>
<dbReference type="InParanoid" id="A0A1V8T9R6"/>
<dbReference type="AlphaFoldDB" id="A0A1V8T9R6"/>
<keyword evidence="3" id="KW-1185">Reference proteome</keyword>
<dbReference type="Pfam" id="PF07093">
    <property type="entry name" value="SGT1"/>
    <property type="match status" value="1"/>
</dbReference>
<accession>A0A1V8T9R6</accession>
<evidence type="ECO:0000313" key="3">
    <source>
        <dbReference type="Proteomes" id="UP000192596"/>
    </source>
</evidence>
<evidence type="ECO:0000313" key="2">
    <source>
        <dbReference type="EMBL" id="OQO08099.1"/>
    </source>
</evidence>
<feature type="compositionally biased region" description="Acidic residues" evidence="1">
    <location>
        <begin position="591"/>
        <end position="616"/>
    </location>
</feature>
<proteinExistence type="predicted"/>
<dbReference type="STRING" id="1507870.A0A1V8T9R6"/>
<protein>
    <recommendedName>
        <fullName evidence="4">SGT1-domain-containing protein</fullName>
    </recommendedName>
</protein>
<sequence>MEVPKQDDFKWFGEGFDGFPKRLPEDCVEYIIYVIDEKLKTQAAIRTRLNHILKAANIASKKLLADYIWQREAFELSLRPDLVHQDAVTASDRALKDSPAPPHLCGRTNFGDSVADEWLVVYLLFELSKQAPDAWIRVYDTDGEFLLIEAAEALPKWLNPDIAENRVWLNNGHLRIIPLGADGSQQNLSVTQALAFITGSADKLIISPFVEDEAFARIREYPSAISSSLHRSLTVIPRRLANILHQNPISISAASEAFYLRDPIAVRPLLTKDLATLVFAPDDLVTVSVKYTKVGYAQLRSQVFDAPPAWTGVIPRLDDEKVSMGMKLTCGFEMLLADPQNVDKKVTREVKMLLGDLDAEPTPLPDDAVLATWPQTQDDEKWLDIDYRDFEDQLSGKAKAKTAGDAAADTTSGDGTANLRKMVSRFESLLKDDDDSAAGLDGIEDSDDEASSVSDSDDESEPSSTGEDKSASFDEAEFEVAMKQMMGMPAAEVEKSGLLDEARRLAVEDAEEGEEDVDEEEETRKVMGLMERELKGHGALDLNGGKATDKSTGKTTGKAKAKSPVLSKAAPKVPFGPPRPPHMLAAHVDPASEDEAEEEEDFPIGPGDEELSSDDEEFNDVDLGLAKNMLEAFKGQAGMGGPAGNMMRALGVGMPRDEGD</sequence>
<gene>
    <name evidence="2" type="ORF">B0A48_06893</name>
</gene>
<feature type="region of interest" description="Disordered" evidence="1">
    <location>
        <begin position="433"/>
        <end position="482"/>
    </location>
</feature>
<dbReference type="GO" id="GO:0005634">
    <property type="term" value="C:nucleus"/>
    <property type="evidence" value="ECO:0007669"/>
    <property type="project" value="TreeGrafter"/>
</dbReference>
<evidence type="ECO:0000256" key="1">
    <source>
        <dbReference type="SAM" id="MobiDB-lite"/>
    </source>
</evidence>
<dbReference type="Proteomes" id="UP000192596">
    <property type="component" value="Unassembled WGS sequence"/>
</dbReference>
<reference evidence="3" key="1">
    <citation type="submission" date="2017-03" db="EMBL/GenBank/DDBJ databases">
        <title>Genomes of endolithic fungi from Antarctica.</title>
        <authorList>
            <person name="Coleine C."/>
            <person name="Masonjones S."/>
            <person name="Stajich J.E."/>
        </authorList>
    </citation>
    <scope>NUCLEOTIDE SEQUENCE [LARGE SCALE GENOMIC DNA]</scope>
    <source>
        <strain evidence="3">CCFEE 5527</strain>
    </source>
</reference>
<organism evidence="2 3">
    <name type="scientific">Cryoendolithus antarcticus</name>
    <dbReference type="NCBI Taxonomy" id="1507870"/>
    <lineage>
        <taxon>Eukaryota</taxon>
        <taxon>Fungi</taxon>
        <taxon>Dikarya</taxon>
        <taxon>Ascomycota</taxon>
        <taxon>Pezizomycotina</taxon>
        <taxon>Dothideomycetes</taxon>
        <taxon>Dothideomycetidae</taxon>
        <taxon>Cladosporiales</taxon>
        <taxon>Cladosporiaceae</taxon>
        <taxon>Cryoendolithus</taxon>
    </lineage>
</organism>
<dbReference type="PANTHER" id="PTHR13060:SF0">
    <property type="entry name" value="PROTEIN ECDYSONELESS HOMOLOG"/>
    <property type="match status" value="1"/>
</dbReference>
<dbReference type="PANTHER" id="PTHR13060">
    <property type="entry name" value="SGT1 PROTEIN HSGT1 SUPPRESSOR OF GCR2"/>
    <property type="match status" value="1"/>
</dbReference>
<dbReference type="InterPro" id="IPR010770">
    <property type="entry name" value="Ecd"/>
</dbReference>
<feature type="region of interest" description="Disordered" evidence="1">
    <location>
        <begin position="397"/>
        <end position="416"/>
    </location>
</feature>
<name>A0A1V8T9R6_9PEZI</name>
<dbReference type="OrthoDB" id="27237at2759"/>
<feature type="region of interest" description="Disordered" evidence="1">
    <location>
        <begin position="535"/>
        <end position="616"/>
    </location>
</feature>